<dbReference type="GO" id="GO:0051800">
    <property type="term" value="F:phosphatidylinositol-3,4-bisphosphate 3-phosphatase activity"/>
    <property type="evidence" value="ECO:0007669"/>
    <property type="project" value="UniProtKB-UniRule"/>
</dbReference>
<dbReference type="InterPro" id="IPR029023">
    <property type="entry name" value="Tensin_phosphatase"/>
</dbReference>
<dbReference type="Proteomes" id="UP000327493">
    <property type="component" value="Chromosome 17"/>
</dbReference>
<dbReference type="InterPro" id="IPR017361">
    <property type="entry name" value="Bifunc_PIno_P3_Pase/Pase_PTEN"/>
</dbReference>
<comment type="subcellular location">
    <subcellularLocation>
        <location evidence="2">Cell projection</location>
        <location evidence="2">Dendritic spine</location>
    </subcellularLocation>
    <subcellularLocation>
        <location evidence="24">Cytoplasm</location>
    </subcellularLocation>
    <subcellularLocation>
        <location evidence="24">Nucleus</location>
    </subcellularLocation>
    <subcellularLocation>
        <location evidence="24">Nucleus</location>
        <location evidence="24">PML body</location>
    </subcellularLocation>
    <subcellularLocation>
        <location evidence="14">Postsynaptic density</location>
    </subcellularLocation>
</comment>
<keyword evidence="6 24" id="KW-0963">Cytoplasm</keyword>
<evidence type="ECO:0000256" key="5">
    <source>
        <dbReference type="ARBA" id="ARBA00013081"/>
    </source>
</evidence>
<dbReference type="GO" id="GO:0046856">
    <property type="term" value="P:phosphatidylinositol dephosphorylation"/>
    <property type="evidence" value="ECO:0007669"/>
    <property type="project" value="UniProtKB-UniRule"/>
</dbReference>
<feature type="active site" description="Phosphocysteine intermediate" evidence="25">
    <location>
        <position position="90"/>
    </location>
</feature>
<keyword evidence="9" id="KW-0832">Ubl conjugation</keyword>
<dbReference type="GO" id="GO:0048870">
    <property type="term" value="P:cell motility"/>
    <property type="evidence" value="ECO:0007669"/>
    <property type="project" value="TreeGrafter"/>
</dbReference>
<evidence type="ECO:0000256" key="18">
    <source>
        <dbReference type="ARBA" id="ARBA00043734"/>
    </source>
</evidence>
<dbReference type="GO" id="GO:0043491">
    <property type="term" value="P:phosphatidylinositol 3-kinase/protein kinase B signal transduction"/>
    <property type="evidence" value="ECO:0007669"/>
    <property type="project" value="TreeGrafter"/>
</dbReference>
<keyword evidence="24" id="KW-0443">Lipid metabolism</keyword>
<comment type="caution">
    <text evidence="30">The sequence shown here is derived from an EMBL/GenBank/DDBJ whole genome shotgun (WGS) entry which is preliminary data.</text>
</comment>
<dbReference type="GO" id="GO:0008285">
    <property type="term" value="P:negative regulation of cell population proliferation"/>
    <property type="evidence" value="ECO:0007669"/>
    <property type="project" value="UniProtKB-UniRule"/>
</dbReference>
<evidence type="ECO:0000256" key="25">
    <source>
        <dbReference type="PIRSR" id="PIRSR038025-50"/>
    </source>
</evidence>
<evidence type="ECO:0000259" key="28">
    <source>
        <dbReference type="PROSITE" id="PS51181"/>
    </source>
</evidence>
<comment type="catalytic activity">
    <reaction evidence="23">
        <text>O-phospho-L-tyrosyl-[protein] + H2O = L-tyrosyl-[protein] + phosphate</text>
        <dbReference type="Rhea" id="RHEA:10684"/>
        <dbReference type="Rhea" id="RHEA-COMP:10136"/>
        <dbReference type="Rhea" id="RHEA-COMP:20101"/>
        <dbReference type="ChEBI" id="CHEBI:15377"/>
        <dbReference type="ChEBI" id="CHEBI:43474"/>
        <dbReference type="ChEBI" id="CHEBI:46858"/>
        <dbReference type="ChEBI" id="CHEBI:61978"/>
        <dbReference type="EC" id="3.1.3.48"/>
    </reaction>
    <physiologicalReaction direction="left-to-right" evidence="23">
        <dbReference type="Rhea" id="RHEA:10685"/>
    </physiologicalReaction>
</comment>
<dbReference type="PIRSF" id="PIRSF038025">
    <property type="entry name" value="PTEN"/>
    <property type="match status" value="1"/>
</dbReference>
<dbReference type="GO" id="GO:0050793">
    <property type="term" value="P:regulation of developmental process"/>
    <property type="evidence" value="ECO:0007669"/>
    <property type="project" value="UniProtKB-ARBA"/>
</dbReference>
<comment type="cofactor">
    <cofactor evidence="1">
        <name>Mg(2+)</name>
        <dbReference type="ChEBI" id="CHEBI:18420"/>
    </cofactor>
</comment>
<evidence type="ECO:0000256" key="7">
    <source>
        <dbReference type="ARBA" id="ARBA00022703"/>
    </source>
</evidence>
<evidence type="ECO:0000256" key="20">
    <source>
        <dbReference type="ARBA" id="ARBA00043762"/>
    </source>
</evidence>
<dbReference type="FunFam" id="2.60.40.1110:FF:000003">
    <property type="entry name" value="Phosphatidylinositol 3,4,5-trisphosphate 3-phosphatase and dual-specificity protein phosphatase PTEN"/>
    <property type="match status" value="1"/>
</dbReference>
<dbReference type="GO" id="GO:0051717">
    <property type="term" value="F:inositol-1,3,4,5-tetrakisphosphate 3-phosphatase activity"/>
    <property type="evidence" value="ECO:0007669"/>
    <property type="project" value="UniProtKB-UniRule"/>
</dbReference>
<dbReference type="EC" id="3.1.3.48" evidence="24"/>
<evidence type="ECO:0000256" key="1">
    <source>
        <dbReference type="ARBA" id="ARBA00001946"/>
    </source>
</evidence>
<evidence type="ECO:0000256" key="23">
    <source>
        <dbReference type="ARBA" id="ARBA00051341"/>
    </source>
</evidence>
<comment type="function">
    <text evidence="24">Dual-specificity protein phosphatase, dephosphorylating tyrosine-, serine- and threonine-phosphorylated proteins. Also functions as a lipid phosphatase, removing the phosphate in the D3 position of the inositol ring of PtdIns(3,4,5)P3/phosphatidylinositol 3,4,5-trisphosphate, PtdIns(3,4)P2/phosphatidylinositol 3,4-diphosphate and PtdIns3P/phosphatidylinositol 3-phosphate with a preference for PtdIns(3,4,5)P3.</text>
</comment>
<dbReference type="GO" id="GO:0004438">
    <property type="term" value="F:phosphatidylinositol-3-phosphate phosphatase activity"/>
    <property type="evidence" value="ECO:0007669"/>
    <property type="project" value="UniProtKB-UniRule"/>
</dbReference>
<comment type="catalytic activity">
    <reaction evidence="18">
        <text>1D-myo-inositol 1,3,4,5-tetrakisphosphate + H2O = 1D-myo-inositol 1,4,5-trisphosphate + phosphate</text>
        <dbReference type="Rhea" id="RHEA:77155"/>
        <dbReference type="ChEBI" id="CHEBI:15377"/>
        <dbReference type="ChEBI" id="CHEBI:43474"/>
        <dbReference type="ChEBI" id="CHEBI:57895"/>
        <dbReference type="ChEBI" id="CHEBI:203600"/>
    </reaction>
    <physiologicalReaction direction="left-to-right" evidence="18">
        <dbReference type="Rhea" id="RHEA:77156"/>
    </physiologicalReaction>
</comment>
<dbReference type="EC" id="3.1.3.16" evidence="5 24"/>
<evidence type="ECO:0000256" key="10">
    <source>
        <dbReference type="ARBA" id="ARBA00022902"/>
    </source>
</evidence>
<comment type="similarity">
    <text evidence="3 24">Belongs to the PTEN phosphatase protein family.</text>
</comment>
<dbReference type="EC" id="3.1.3.67" evidence="4 24"/>
<keyword evidence="31" id="KW-1185">Reference proteome</keyword>
<dbReference type="InterPro" id="IPR051281">
    <property type="entry name" value="Dual-spec_lipid-protein_phosph"/>
</dbReference>
<evidence type="ECO:0000256" key="11">
    <source>
        <dbReference type="ARBA" id="ARBA00023018"/>
    </source>
</evidence>
<evidence type="ECO:0000256" key="13">
    <source>
        <dbReference type="ARBA" id="ARBA00023273"/>
    </source>
</evidence>
<evidence type="ECO:0000256" key="4">
    <source>
        <dbReference type="ARBA" id="ARBA00013015"/>
    </source>
</evidence>
<feature type="region of interest" description="Disordered" evidence="26">
    <location>
        <begin position="286"/>
        <end position="318"/>
    </location>
</feature>
<keyword evidence="10 24" id="KW-0524">Neurogenesis</keyword>
<dbReference type="SMART" id="SM01326">
    <property type="entry name" value="PTEN_C2"/>
    <property type="match status" value="1"/>
</dbReference>
<evidence type="ECO:0000256" key="15">
    <source>
        <dbReference type="ARBA" id="ARBA00034256"/>
    </source>
</evidence>
<comment type="catalytic activity">
    <reaction evidence="16">
        <text>1,2-dioctanoyl-sn-glycero-3-phospho-(1D-myo-inositol-3,4,5-trisphosphate) + H2O = 1,2-dioctanoyl-sn-glycero-3-phospho-(1D-myo-inositol-4,5-bisphosphate) + phosphate</text>
        <dbReference type="Rhea" id="RHEA:43552"/>
        <dbReference type="ChEBI" id="CHEBI:15377"/>
        <dbReference type="ChEBI" id="CHEBI:43474"/>
        <dbReference type="ChEBI" id="CHEBI:83416"/>
        <dbReference type="ChEBI" id="CHEBI:83419"/>
    </reaction>
    <physiologicalReaction direction="left-to-right" evidence="16">
        <dbReference type="Rhea" id="RHEA:43553"/>
    </physiologicalReaction>
</comment>
<sequence>MAAIIKEMVSRNKRRYQEDGFDLDLTYIYPNIIAMGFPAERLEGVYRNNIDDVYPFEDHNPPQLELIKPFCEDLDQWLSENDNHVAAIHCKAGKGRTGVMICAYLLHRGKFLEAQEALDFYGEVRTRDKKGVTIPSQRRYVYYYSYLLKNQLEYKPVALLFHKMVFETLPMFSGGTCRDSTFKNRSEPTPQGFKKGNWHWDPQFVVYQLKVKIHTSNPAQTRREDKHMFFEFPQPLPVCGDIKVEFFHKQNKMMKKDKMFHFWVNTFFIPGPEESADKIENGAVNNADSQQGVPAPGQGQPQSAECRDSGRESDRDRDYLILTLTKNDLDKANKDKANRYFSPNFKVKLYFTKTVEEPSNSEASTSTSVTPDVSDNEPDHYRYSDTTDSDPENEPFDEEQHTQITKV</sequence>
<dbReference type="InterPro" id="IPR000387">
    <property type="entry name" value="Tyr_Pase_dom"/>
</dbReference>
<evidence type="ECO:0000256" key="17">
    <source>
        <dbReference type="ARBA" id="ARBA00034338"/>
    </source>
</evidence>
<feature type="compositionally biased region" description="Low complexity" evidence="26">
    <location>
        <begin position="290"/>
        <end position="302"/>
    </location>
</feature>
<evidence type="ECO:0000313" key="31">
    <source>
        <dbReference type="Proteomes" id="UP000327493"/>
    </source>
</evidence>
<dbReference type="InterPro" id="IPR014020">
    <property type="entry name" value="Tensin_C2-dom"/>
</dbReference>
<dbReference type="InterPro" id="IPR035892">
    <property type="entry name" value="C2_domain_sf"/>
</dbReference>
<dbReference type="AlphaFoldDB" id="A0A5J5CS05"/>
<name>A0A5J5CS05_9PERO</name>
<dbReference type="PROSITE" id="PS51182">
    <property type="entry name" value="C2_TENSIN"/>
    <property type="match status" value="1"/>
</dbReference>
<evidence type="ECO:0000256" key="9">
    <source>
        <dbReference type="ARBA" id="ARBA00022843"/>
    </source>
</evidence>
<feature type="compositionally biased region" description="Low complexity" evidence="26">
    <location>
        <begin position="364"/>
        <end position="373"/>
    </location>
</feature>
<evidence type="ECO:0000259" key="27">
    <source>
        <dbReference type="PROSITE" id="PS50056"/>
    </source>
</evidence>
<evidence type="ECO:0000256" key="19">
    <source>
        <dbReference type="ARBA" id="ARBA00043760"/>
    </source>
</evidence>
<dbReference type="PROSITE" id="PS00383">
    <property type="entry name" value="TYR_PHOSPHATASE_1"/>
    <property type="match status" value="1"/>
</dbReference>
<evidence type="ECO:0000256" key="12">
    <source>
        <dbReference type="ARBA" id="ARBA00023242"/>
    </source>
</evidence>
<dbReference type="PANTHER" id="PTHR12305:SF81">
    <property type="entry name" value="PHOSPHATIDYLINOSITOL 3,4,5-TRISPHOSPHATE 3-PHOSPHATASE AND DUAL-SPECIFICITY PROTEIN PHOSPHATASE PTEN"/>
    <property type="match status" value="1"/>
</dbReference>
<dbReference type="GO" id="GO:0014069">
    <property type="term" value="C:postsynaptic density"/>
    <property type="evidence" value="ECO:0007669"/>
    <property type="project" value="UniProtKB-SubCell"/>
</dbReference>
<evidence type="ECO:0000256" key="22">
    <source>
        <dbReference type="ARBA" id="ARBA00048832"/>
    </source>
</evidence>
<dbReference type="GO" id="GO:0005829">
    <property type="term" value="C:cytosol"/>
    <property type="evidence" value="ECO:0007669"/>
    <property type="project" value="TreeGrafter"/>
</dbReference>
<feature type="domain" description="Phosphatase tensin-type" evidence="28">
    <location>
        <begin position="14"/>
        <end position="151"/>
    </location>
</feature>
<proteinExistence type="inferred from homology"/>
<dbReference type="PROSITE" id="PS51181">
    <property type="entry name" value="PPASE_TENSIN"/>
    <property type="match status" value="1"/>
</dbReference>
<dbReference type="Gene3D" id="3.90.190.10">
    <property type="entry name" value="Protein tyrosine phosphatase superfamily"/>
    <property type="match status" value="1"/>
</dbReference>
<evidence type="ECO:0000259" key="29">
    <source>
        <dbReference type="PROSITE" id="PS51182"/>
    </source>
</evidence>
<dbReference type="SUPFAM" id="SSF49562">
    <property type="entry name" value="C2 domain (Calcium/lipid-binding domain, CaLB)"/>
    <property type="match status" value="1"/>
</dbReference>
<dbReference type="Pfam" id="PF10409">
    <property type="entry name" value="PTEN_C2"/>
    <property type="match status" value="1"/>
</dbReference>
<protein>
    <recommendedName>
        <fullName evidence="17 24">Phosphatidylinositol 3,4,5-trisphosphate 3-phosphatase and dual-specificity protein phosphatase PTEN</fullName>
        <ecNumber evidence="5 24">3.1.3.16</ecNumber>
        <ecNumber evidence="24">3.1.3.48</ecNumber>
        <ecNumber evidence="4 24">3.1.3.67</ecNumber>
    </recommendedName>
    <alternativeName>
        <fullName evidence="24">Phosphatase and tensin homolog</fullName>
    </alternativeName>
</protein>
<comment type="catalytic activity">
    <reaction evidence="19">
        <text>a 1,2-diacyl-sn-glycero-3-phospho-(1D-myo-inositol-3,4,5-trisphosphate) + H2O = a 1,2-diacyl-sn-glycero-3-phospho-(1D-myo-inositol-4,5-bisphosphate) + phosphate</text>
        <dbReference type="Rhea" id="RHEA:25017"/>
        <dbReference type="ChEBI" id="CHEBI:15377"/>
        <dbReference type="ChEBI" id="CHEBI:43474"/>
        <dbReference type="ChEBI" id="CHEBI:57836"/>
        <dbReference type="ChEBI" id="CHEBI:58456"/>
        <dbReference type="EC" id="3.1.3.67"/>
    </reaction>
    <physiologicalReaction direction="left-to-right" evidence="19">
        <dbReference type="Rhea" id="RHEA:25018"/>
    </physiologicalReaction>
</comment>
<dbReference type="PANTHER" id="PTHR12305">
    <property type="entry name" value="PHOSPHATASE WITH HOMOLOGY TO TENSIN"/>
    <property type="match status" value="1"/>
</dbReference>
<dbReference type="EMBL" id="VOFY01000017">
    <property type="protein sequence ID" value="KAA8583709.1"/>
    <property type="molecule type" value="Genomic_DNA"/>
</dbReference>
<keyword evidence="13" id="KW-0966">Cell projection</keyword>
<feature type="domain" description="Tyrosine specific protein phosphatases" evidence="27">
    <location>
        <begin position="68"/>
        <end position="139"/>
    </location>
</feature>
<comment type="catalytic activity">
    <reaction evidence="21">
        <text>O-phospho-L-seryl-[protein] + H2O = L-seryl-[protein] + phosphate</text>
        <dbReference type="Rhea" id="RHEA:20629"/>
        <dbReference type="Rhea" id="RHEA-COMP:9863"/>
        <dbReference type="Rhea" id="RHEA-COMP:11604"/>
        <dbReference type="ChEBI" id="CHEBI:15377"/>
        <dbReference type="ChEBI" id="CHEBI:29999"/>
        <dbReference type="ChEBI" id="CHEBI:43474"/>
        <dbReference type="ChEBI" id="CHEBI:83421"/>
        <dbReference type="EC" id="3.1.3.16"/>
    </reaction>
    <physiologicalReaction direction="left-to-right" evidence="21">
        <dbReference type="Rhea" id="RHEA:20630"/>
    </physiologicalReaction>
</comment>
<dbReference type="GO" id="GO:0043197">
    <property type="term" value="C:dendritic spine"/>
    <property type="evidence" value="ECO:0007669"/>
    <property type="project" value="UniProtKB-SubCell"/>
</dbReference>
<dbReference type="Pfam" id="PF22785">
    <property type="entry name" value="Tc-R-P"/>
    <property type="match status" value="1"/>
</dbReference>
<dbReference type="GO" id="GO:0007399">
    <property type="term" value="P:nervous system development"/>
    <property type="evidence" value="ECO:0007669"/>
    <property type="project" value="UniProtKB-KW"/>
</dbReference>
<dbReference type="InterPro" id="IPR003595">
    <property type="entry name" value="Tyr_Pase_cat"/>
</dbReference>
<dbReference type="GO" id="GO:0006915">
    <property type="term" value="P:apoptotic process"/>
    <property type="evidence" value="ECO:0007669"/>
    <property type="project" value="UniProtKB-KW"/>
</dbReference>
<comment type="catalytic activity">
    <reaction evidence="20">
        <text>1D-myo-inositol 1,3,4,5,6-pentakisphosphate + H2O = 1D-myo-inositol 1,4,5,6-tetrakisphosphate + phosphate</text>
        <dbReference type="Rhea" id="RHEA:77143"/>
        <dbReference type="ChEBI" id="CHEBI:15377"/>
        <dbReference type="ChEBI" id="CHEBI:43474"/>
        <dbReference type="ChEBI" id="CHEBI:57627"/>
        <dbReference type="ChEBI" id="CHEBI:57733"/>
    </reaction>
    <physiologicalReaction direction="left-to-right" evidence="20">
        <dbReference type="Rhea" id="RHEA:77144"/>
    </physiologicalReaction>
</comment>
<evidence type="ECO:0000256" key="21">
    <source>
        <dbReference type="ARBA" id="ARBA00047986"/>
    </source>
</evidence>
<evidence type="ECO:0000256" key="6">
    <source>
        <dbReference type="ARBA" id="ARBA00022490"/>
    </source>
</evidence>
<comment type="catalytic activity">
    <reaction evidence="15">
        <text>1,2-dihexadecanoyl-sn-glycero-3-phospho-(1D-myo-inositol-3,4,5-trisphosphate) + H2O = 1,2-dihexadecanoyl-sn-glycero-3-phospho-(1D-myo-inositol-4,5-bisphosphate) + phosphate</text>
        <dbReference type="Rhea" id="RHEA:43560"/>
        <dbReference type="ChEBI" id="CHEBI:15377"/>
        <dbReference type="ChEBI" id="CHEBI:43474"/>
        <dbReference type="ChEBI" id="CHEBI:83420"/>
        <dbReference type="ChEBI" id="CHEBI:83423"/>
    </reaction>
    <physiologicalReaction direction="left-to-right" evidence="15">
        <dbReference type="Rhea" id="RHEA:43561"/>
    </physiologicalReaction>
</comment>
<dbReference type="InterPro" id="IPR029021">
    <property type="entry name" value="Prot-tyrosine_phosphatase-like"/>
</dbReference>
<comment type="catalytic activity">
    <reaction evidence="22">
        <text>O-phospho-L-threonyl-[protein] + H2O = L-threonyl-[protein] + phosphate</text>
        <dbReference type="Rhea" id="RHEA:47004"/>
        <dbReference type="Rhea" id="RHEA-COMP:11060"/>
        <dbReference type="Rhea" id="RHEA-COMP:11605"/>
        <dbReference type="ChEBI" id="CHEBI:15377"/>
        <dbReference type="ChEBI" id="CHEBI:30013"/>
        <dbReference type="ChEBI" id="CHEBI:43474"/>
        <dbReference type="ChEBI" id="CHEBI:61977"/>
        <dbReference type="EC" id="3.1.3.16"/>
    </reaction>
    <physiologicalReaction direction="left-to-right" evidence="22">
        <dbReference type="Rhea" id="RHEA:47005"/>
    </physiologicalReaction>
</comment>
<feature type="compositionally biased region" description="Acidic residues" evidence="26">
    <location>
        <begin position="387"/>
        <end position="397"/>
    </location>
</feature>
<evidence type="ECO:0000256" key="24">
    <source>
        <dbReference type="PIRNR" id="PIRNR038025"/>
    </source>
</evidence>
<evidence type="ECO:0000256" key="26">
    <source>
        <dbReference type="SAM" id="MobiDB-lite"/>
    </source>
</evidence>
<feature type="region of interest" description="Disordered" evidence="26">
    <location>
        <begin position="356"/>
        <end position="407"/>
    </location>
</feature>
<reference evidence="30 31" key="1">
    <citation type="submission" date="2019-08" db="EMBL/GenBank/DDBJ databases">
        <title>A chromosome-level genome assembly, high-density linkage maps, and genome scans reveal the genomic architecture of hybrid incompatibilities underlying speciation via character displacement in darters (Percidae: Etheostominae).</title>
        <authorList>
            <person name="Moran R.L."/>
            <person name="Catchen J.M."/>
            <person name="Fuller R.C."/>
        </authorList>
    </citation>
    <scope>NUCLEOTIDE SEQUENCE [LARGE SCALE GENOMIC DNA]</scope>
    <source>
        <strain evidence="30">EspeVRDwgs_2016</strain>
        <tissue evidence="30">Muscle</tissue>
    </source>
</reference>
<evidence type="ECO:0000256" key="16">
    <source>
        <dbReference type="ARBA" id="ARBA00034268"/>
    </source>
</evidence>
<keyword evidence="7" id="KW-0053">Apoptosis</keyword>
<dbReference type="GO" id="GO:0030351">
    <property type="term" value="F:inositol-1,3,4,5,6-pentakisphosphate 3-phosphatase activity"/>
    <property type="evidence" value="ECO:0007669"/>
    <property type="project" value="RHEA"/>
</dbReference>
<dbReference type="SMART" id="SM00404">
    <property type="entry name" value="PTPc_motif"/>
    <property type="match status" value="1"/>
</dbReference>
<dbReference type="GO" id="GO:0051896">
    <property type="term" value="P:regulation of phosphatidylinositol 3-kinase/protein kinase B signal transduction"/>
    <property type="evidence" value="ECO:0007669"/>
    <property type="project" value="TreeGrafter"/>
</dbReference>
<keyword evidence="8 24" id="KW-0378">Hydrolase</keyword>
<keyword evidence="11" id="KW-0770">Synapse</keyword>
<dbReference type="Gene3D" id="2.60.40.1110">
    <property type="match status" value="1"/>
</dbReference>
<dbReference type="SUPFAM" id="SSF52799">
    <property type="entry name" value="(Phosphotyrosine protein) phosphatases II"/>
    <property type="match status" value="1"/>
</dbReference>
<gene>
    <name evidence="30" type="ORF">FQN60_014917</name>
</gene>
<feature type="domain" description="C2 tensin-type" evidence="29">
    <location>
        <begin position="156"/>
        <end position="354"/>
    </location>
</feature>
<dbReference type="GO" id="GO:0016314">
    <property type="term" value="F:phosphatidylinositol-3,4,5-trisphosphate 3-phosphatase activity"/>
    <property type="evidence" value="ECO:0007669"/>
    <property type="project" value="UniProtKB-UniRule"/>
</dbReference>
<dbReference type="GO" id="GO:0005886">
    <property type="term" value="C:plasma membrane"/>
    <property type="evidence" value="ECO:0007669"/>
    <property type="project" value="TreeGrafter"/>
</dbReference>
<dbReference type="GO" id="GO:0004722">
    <property type="term" value="F:protein serine/threonine phosphatase activity"/>
    <property type="evidence" value="ECO:0007669"/>
    <property type="project" value="UniProtKB-EC"/>
</dbReference>
<dbReference type="GO" id="GO:0004725">
    <property type="term" value="F:protein tyrosine phosphatase activity"/>
    <property type="evidence" value="ECO:0007669"/>
    <property type="project" value="UniProtKB-UniRule"/>
</dbReference>
<dbReference type="GO" id="GO:0016605">
    <property type="term" value="C:PML body"/>
    <property type="evidence" value="ECO:0007669"/>
    <property type="project" value="UniProtKB-SubCell"/>
</dbReference>
<dbReference type="PROSITE" id="PS50056">
    <property type="entry name" value="TYR_PHOSPHATASE_2"/>
    <property type="match status" value="1"/>
</dbReference>
<evidence type="ECO:0000256" key="3">
    <source>
        <dbReference type="ARBA" id="ARBA00007881"/>
    </source>
</evidence>
<evidence type="ECO:0000256" key="14">
    <source>
        <dbReference type="ARBA" id="ARBA00034105"/>
    </source>
</evidence>
<evidence type="ECO:0000256" key="8">
    <source>
        <dbReference type="ARBA" id="ARBA00022801"/>
    </source>
</evidence>
<feature type="compositionally biased region" description="Basic and acidic residues" evidence="26">
    <location>
        <begin position="305"/>
        <end position="318"/>
    </location>
</feature>
<accession>A0A5J5CS05</accession>
<evidence type="ECO:0000313" key="30">
    <source>
        <dbReference type="EMBL" id="KAA8583709.1"/>
    </source>
</evidence>
<organism evidence="30 31">
    <name type="scientific">Etheostoma spectabile</name>
    <name type="common">orangethroat darter</name>
    <dbReference type="NCBI Taxonomy" id="54343"/>
    <lineage>
        <taxon>Eukaryota</taxon>
        <taxon>Metazoa</taxon>
        <taxon>Chordata</taxon>
        <taxon>Craniata</taxon>
        <taxon>Vertebrata</taxon>
        <taxon>Euteleostomi</taxon>
        <taxon>Actinopterygii</taxon>
        <taxon>Neopterygii</taxon>
        <taxon>Teleostei</taxon>
        <taxon>Neoteleostei</taxon>
        <taxon>Acanthomorphata</taxon>
        <taxon>Eupercaria</taxon>
        <taxon>Perciformes</taxon>
        <taxon>Percoidei</taxon>
        <taxon>Percidae</taxon>
        <taxon>Etheostomatinae</taxon>
        <taxon>Etheostoma</taxon>
    </lineage>
</organism>
<dbReference type="InterPro" id="IPR016130">
    <property type="entry name" value="Tyr_Pase_AS"/>
</dbReference>
<evidence type="ECO:0000256" key="2">
    <source>
        <dbReference type="ARBA" id="ARBA00004552"/>
    </source>
</evidence>
<keyword evidence="24" id="KW-0904">Protein phosphatase</keyword>
<keyword evidence="12 24" id="KW-0539">Nucleus</keyword>